<gene>
    <name evidence="5" type="ORF">HYG85_12225</name>
</gene>
<dbReference type="CDD" id="cd11338">
    <property type="entry name" value="AmyAc_CMD"/>
    <property type="match status" value="1"/>
</dbReference>
<dbReference type="InterPro" id="IPR014756">
    <property type="entry name" value="Ig_E-set"/>
</dbReference>
<dbReference type="CDD" id="cd02857">
    <property type="entry name" value="E_set_CDase_PDE_N"/>
    <property type="match status" value="1"/>
</dbReference>
<evidence type="ECO:0000259" key="4">
    <source>
        <dbReference type="SMART" id="SM00642"/>
    </source>
</evidence>
<dbReference type="PANTHER" id="PTHR10357">
    <property type="entry name" value="ALPHA-AMYLASE FAMILY MEMBER"/>
    <property type="match status" value="1"/>
</dbReference>
<comment type="similarity">
    <text evidence="1">Belongs to the glycosyl hydrolase 13 family.</text>
</comment>
<dbReference type="InterPro" id="IPR045857">
    <property type="entry name" value="O16G_dom_2"/>
</dbReference>
<dbReference type="SUPFAM" id="SSF81296">
    <property type="entry name" value="E set domains"/>
    <property type="match status" value="1"/>
</dbReference>
<evidence type="ECO:0000256" key="2">
    <source>
        <dbReference type="ARBA" id="ARBA00022801"/>
    </source>
</evidence>
<dbReference type="PANTHER" id="PTHR10357:SF210">
    <property type="entry name" value="MALTODEXTRIN GLUCOSIDASE"/>
    <property type="match status" value="1"/>
</dbReference>
<dbReference type="Pfam" id="PF00128">
    <property type="entry name" value="Alpha-amylase"/>
    <property type="match status" value="1"/>
</dbReference>
<dbReference type="EMBL" id="CP058561">
    <property type="protein sequence ID" value="QUH29630.1"/>
    <property type="molecule type" value="Genomic_DNA"/>
</dbReference>
<dbReference type="KEGG" id="vgu:HYG85_12225"/>
<dbReference type="Gene3D" id="2.60.40.1180">
    <property type="entry name" value="Golgi alpha-mannosidase II"/>
    <property type="match status" value="1"/>
</dbReference>
<dbReference type="Proteomes" id="UP000677305">
    <property type="component" value="Chromosome"/>
</dbReference>
<organism evidence="5 6">
    <name type="scientific">Vallitalea guaymasensis</name>
    <dbReference type="NCBI Taxonomy" id="1185412"/>
    <lineage>
        <taxon>Bacteria</taxon>
        <taxon>Bacillati</taxon>
        <taxon>Bacillota</taxon>
        <taxon>Clostridia</taxon>
        <taxon>Lachnospirales</taxon>
        <taxon>Vallitaleaceae</taxon>
        <taxon>Vallitalea</taxon>
    </lineage>
</organism>
<dbReference type="Gene3D" id="3.90.400.10">
    <property type="entry name" value="Oligo-1,6-glucosidase, Domain 2"/>
    <property type="match status" value="1"/>
</dbReference>
<dbReference type="InterPro" id="IPR013783">
    <property type="entry name" value="Ig-like_fold"/>
</dbReference>
<dbReference type="RefSeq" id="WP_212693648.1">
    <property type="nucleotide sequence ID" value="NZ_CP058561.1"/>
</dbReference>
<proteinExistence type="inferred from homology"/>
<dbReference type="InterPro" id="IPR013780">
    <property type="entry name" value="Glyco_hydro_b"/>
</dbReference>
<dbReference type="InterPro" id="IPR017853">
    <property type="entry name" value="GH"/>
</dbReference>
<dbReference type="Pfam" id="PF02903">
    <property type="entry name" value="Alpha-amylase_N"/>
    <property type="match status" value="1"/>
</dbReference>
<keyword evidence="3" id="KW-0326">Glycosidase</keyword>
<keyword evidence="2 5" id="KW-0378">Hydrolase</keyword>
<evidence type="ECO:0000256" key="1">
    <source>
        <dbReference type="ARBA" id="ARBA00008061"/>
    </source>
</evidence>
<feature type="domain" description="Glycosyl hydrolase family 13 catalytic" evidence="4">
    <location>
        <begin position="155"/>
        <end position="535"/>
    </location>
</feature>
<reference evidence="5 6" key="1">
    <citation type="submission" date="2020-07" db="EMBL/GenBank/DDBJ databases">
        <title>Vallitalea guaymasensis genome.</title>
        <authorList>
            <person name="Postec A."/>
        </authorList>
    </citation>
    <scope>NUCLEOTIDE SEQUENCE [LARGE SCALE GENOMIC DNA]</scope>
    <source>
        <strain evidence="5 6">Ra1766G1</strain>
    </source>
</reference>
<dbReference type="SUPFAM" id="SSF51011">
    <property type="entry name" value="Glycosyl hydrolase domain"/>
    <property type="match status" value="1"/>
</dbReference>
<dbReference type="InterPro" id="IPR006047">
    <property type="entry name" value="GH13_cat_dom"/>
</dbReference>
<evidence type="ECO:0000313" key="6">
    <source>
        <dbReference type="Proteomes" id="UP000677305"/>
    </source>
</evidence>
<accession>A0A8J8MBF7</accession>
<name>A0A8J8MBF7_9FIRM</name>
<dbReference type="SUPFAM" id="SSF51445">
    <property type="entry name" value="(Trans)glycosidases"/>
    <property type="match status" value="1"/>
</dbReference>
<dbReference type="SMART" id="SM00642">
    <property type="entry name" value="Aamy"/>
    <property type="match status" value="1"/>
</dbReference>
<evidence type="ECO:0000256" key="3">
    <source>
        <dbReference type="ARBA" id="ARBA00023295"/>
    </source>
</evidence>
<dbReference type="Gene3D" id="3.20.20.80">
    <property type="entry name" value="Glycosidases"/>
    <property type="match status" value="1"/>
</dbReference>
<dbReference type="AlphaFoldDB" id="A0A8J8MBF7"/>
<dbReference type="GO" id="GO:0004553">
    <property type="term" value="F:hydrolase activity, hydrolyzing O-glycosyl compounds"/>
    <property type="evidence" value="ECO:0007669"/>
    <property type="project" value="InterPro"/>
</dbReference>
<dbReference type="Gene3D" id="2.60.40.10">
    <property type="entry name" value="Immunoglobulins"/>
    <property type="match status" value="1"/>
</dbReference>
<dbReference type="InterPro" id="IPR004185">
    <property type="entry name" value="Glyco_hydro_13_lg-like_dom"/>
</dbReference>
<sequence length="620" mass="73318">MNIAAIYHEAKSKYAYAYDKETVHIKIRTGKDEVDEIKLIYGDPFHYGPKEDEVNTSEWKADSSLGIPMLKEYSTGMHDYWFCEIKPKWKRAKYAFLIKNKDTKVIFGSREIIDLNTVDEKKRIYNLENFFNFPYVNHEDIYDAPKWVADTTWYQIFTERFSNGDLSINDENVLEWGSIDNVTNDMFFGGDLRGVINKLDYIKDMGFTGIYFTPIFQSPSSHKYDIEDYYKIDSHFGTNDTFKELVQEAHKRGIRIMLDAVFNHCGWRHPYWQDVVKNGRDSKYYDCFYINGDSVVNFPLDDNNDPDIDNMTYDNLVNFNYATFGFTPRMPKWNTDNELVKEHLMGAAKYWIEEYDIDGWRLDVSNEVSHEFWREFRKEVKGVKKDVVIIGENWDEAFPWLHSGQFDSTMNYDLLMPIWSFFGKNNNLHIKPSTFIEAVNRVLTTYPKNILKNMFNLVDSHDTERILTVCYENADKTNLAYLFQFTFPGTPSIYYGSEVGVNGNTDPNNRKCMVWDNDKHNDKIKNHLKTLINLRNTYKAFNSTELRWVDYDNEKEYLIYKKVSGEQELYIIMNNSNQELNITLPEQLMNKKVEDIYNQQEMNLSDEVVMEENSFLILRL</sequence>
<evidence type="ECO:0000313" key="5">
    <source>
        <dbReference type="EMBL" id="QUH29630.1"/>
    </source>
</evidence>
<dbReference type="GO" id="GO:0005975">
    <property type="term" value="P:carbohydrate metabolic process"/>
    <property type="evidence" value="ECO:0007669"/>
    <property type="project" value="InterPro"/>
</dbReference>
<protein>
    <submittedName>
        <fullName evidence="5">Glycoside hydrolase family 13 protein</fullName>
    </submittedName>
</protein>
<keyword evidence="6" id="KW-1185">Reference proteome</keyword>